<dbReference type="SMART" id="SM00642">
    <property type="entry name" value="Aamy"/>
    <property type="match status" value="1"/>
</dbReference>
<keyword evidence="5" id="KW-1185">Reference proteome</keyword>
<dbReference type="Gene3D" id="3.90.400.10">
    <property type="entry name" value="Oligo-1,6-glucosidase, Domain 2"/>
    <property type="match status" value="1"/>
</dbReference>
<comment type="similarity">
    <text evidence="1">Belongs to the glycosyl hydrolase 13 family.</text>
</comment>
<gene>
    <name evidence="4" type="ORF">PENSTE_c007G07803</name>
</gene>
<dbReference type="AlphaFoldDB" id="A0A1V6TE42"/>
<evidence type="ECO:0000259" key="3">
    <source>
        <dbReference type="SMART" id="SM00642"/>
    </source>
</evidence>
<comment type="caution">
    <text evidence="4">The sequence shown here is derived from an EMBL/GenBank/DDBJ whole genome shotgun (WGS) entry which is preliminary data.</text>
</comment>
<dbReference type="InterPro" id="IPR006047">
    <property type="entry name" value="GH13_cat_dom"/>
</dbReference>
<dbReference type="GO" id="GO:0004556">
    <property type="term" value="F:alpha-amylase activity"/>
    <property type="evidence" value="ECO:0007669"/>
    <property type="project" value="TreeGrafter"/>
</dbReference>
<evidence type="ECO:0000313" key="5">
    <source>
        <dbReference type="Proteomes" id="UP000191285"/>
    </source>
</evidence>
<name>A0A1V6TE42_9EURO</name>
<dbReference type="STRING" id="303698.A0A1V6TE42"/>
<dbReference type="Pfam" id="PF00128">
    <property type="entry name" value="Alpha-amylase"/>
    <property type="match status" value="1"/>
</dbReference>
<dbReference type="InterPro" id="IPR017853">
    <property type="entry name" value="GH"/>
</dbReference>
<dbReference type="GO" id="GO:0004575">
    <property type="term" value="F:sucrose alpha-glucosidase activity"/>
    <property type="evidence" value="ECO:0007669"/>
    <property type="project" value="TreeGrafter"/>
</dbReference>
<organism evidence="4 5">
    <name type="scientific">Penicillium steckii</name>
    <dbReference type="NCBI Taxonomy" id="303698"/>
    <lineage>
        <taxon>Eukaryota</taxon>
        <taxon>Fungi</taxon>
        <taxon>Dikarya</taxon>
        <taxon>Ascomycota</taxon>
        <taxon>Pezizomycotina</taxon>
        <taxon>Eurotiomycetes</taxon>
        <taxon>Eurotiomycetidae</taxon>
        <taxon>Eurotiales</taxon>
        <taxon>Aspergillaceae</taxon>
        <taxon>Penicillium</taxon>
    </lineage>
</organism>
<dbReference type="GO" id="GO:0000025">
    <property type="term" value="P:maltose catabolic process"/>
    <property type="evidence" value="ECO:0007669"/>
    <property type="project" value="TreeGrafter"/>
</dbReference>
<dbReference type="PANTHER" id="PTHR10357:SF232">
    <property type="entry name" value="GLYCOSYL HYDROLASE FAMILY 13 CATALYTIC DOMAIN-CONTAINING PROTEIN"/>
    <property type="match status" value="1"/>
</dbReference>
<dbReference type="GO" id="GO:0004574">
    <property type="term" value="F:oligo-1,6-glucosidase activity"/>
    <property type="evidence" value="ECO:0007669"/>
    <property type="project" value="TreeGrafter"/>
</dbReference>
<dbReference type="SUPFAM" id="SSF51445">
    <property type="entry name" value="(Trans)glycosidases"/>
    <property type="match status" value="1"/>
</dbReference>
<dbReference type="PANTHER" id="PTHR10357">
    <property type="entry name" value="ALPHA-AMYLASE FAMILY MEMBER"/>
    <property type="match status" value="1"/>
</dbReference>
<evidence type="ECO:0000256" key="2">
    <source>
        <dbReference type="ARBA" id="ARBA00026248"/>
    </source>
</evidence>
<sequence>MTPPDSNYTTKKWWKEAIVYQIYPASFKSSKIGKDADGWGDVNGIIEKVPYLKNLGVDIIWLSPIYKSPQKDMGYDIANYKFIDPRYGTLSDVDHLIKALKDHGMKLMMDLVVNHTSDQHDWFLESAKSKCSPKRNWYIWKPPKGFDSTGKPVPPNNWAQILGDARSAWTWHEGTQEFYLTLFSPEQVDLNWENPELVSAVYDVMEFWLRRGVAGFRMDVINLISKDQSFPDAPILDPNSKYQPGEKFYTNGPRFHEFMHGIYDNVLSK</sequence>
<feature type="domain" description="Glycosyl hydrolase family 13 catalytic" evidence="3">
    <location>
        <begin position="21"/>
        <end position="269"/>
    </location>
</feature>
<evidence type="ECO:0000313" key="4">
    <source>
        <dbReference type="EMBL" id="OQE24471.1"/>
    </source>
</evidence>
<accession>A0A1V6TE42</accession>
<proteinExistence type="inferred from homology"/>
<keyword evidence="2" id="KW-0462">Maltose metabolism</keyword>
<dbReference type="GO" id="GO:0033934">
    <property type="term" value="F:glucan 1,4-alpha-maltotriohydrolase activity"/>
    <property type="evidence" value="ECO:0007669"/>
    <property type="project" value="TreeGrafter"/>
</dbReference>
<dbReference type="GO" id="GO:0005987">
    <property type="term" value="P:sucrose catabolic process"/>
    <property type="evidence" value="ECO:0007669"/>
    <property type="project" value="TreeGrafter"/>
</dbReference>
<dbReference type="InterPro" id="IPR045857">
    <property type="entry name" value="O16G_dom_2"/>
</dbReference>
<dbReference type="EMBL" id="MLKD01000007">
    <property type="protein sequence ID" value="OQE24471.1"/>
    <property type="molecule type" value="Genomic_DNA"/>
</dbReference>
<protein>
    <recommendedName>
        <fullName evidence="3">Glycosyl hydrolase family 13 catalytic domain-containing protein</fullName>
    </recommendedName>
</protein>
<dbReference type="Gene3D" id="3.20.20.80">
    <property type="entry name" value="Glycosidases"/>
    <property type="match status" value="1"/>
</dbReference>
<dbReference type="Proteomes" id="UP000191285">
    <property type="component" value="Unassembled WGS sequence"/>
</dbReference>
<evidence type="ECO:0000256" key="1">
    <source>
        <dbReference type="ARBA" id="ARBA00008061"/>
    </source>
</evidence>
<reference evidence="5" key="1">
    <citation type="journal article" date="2017" name="Nat. Microbiol.">
        <title>Global analysis of biosynthetic gene clusters reveals vast potential of secondary metabolite production in Penicillium species.</title>
        <authorList>
            <person name="Nielsen J.C."/>
            <person name="Grijseels S."/>
            <person name="Prigent S."/>
            <person name="Ji B."/>
            <person name="Dainat J."/>
            <person name="Nielsen K.F."/>
            <person name="Frisvad J.C."/>
            <person name="Workman M."/>
            <person name="Nielsen J."/>
        </authorList>
    </citation>
    <scope>NUCLEOTIDE SEQUENCE [LARGE SCALE GENOMIC DNA]</scope>
    <source>
        <strain evidence="5">IBT 24891</strain>
    </source>
</reference>
<dbReference type="OrthoDB" id="1740265at2759"/>